<protein>
    <submittedName>
        <fullName evidence="1">Uncharacterized protein</fullName>
    </submittedName>
</protein>
<sequence length="146" mass="15087">MVVGARSVTLIESDEAFERHVLADSRASLFLFTSSSSEASAARSTAALDMLHDVGAALSPLLTTAHGDAGVLKATATEFNIRTRRCPKLLLFAQRARQAEVLDLGDDLSGGRVESQVRALLAGLAIAADGAALKATLAVGGPADEL</sequence>
<keyword evidence="2" id="KW-1185">Reference proteome</keyword>
<dbReference type="Proteomes" id="UP000751190">
    <property type="component" value="Unassembled WGS sequence"/>
</dbReference>
<comment type="caution">
    <text evidence="1">The sequence shown here is derived from an EMBL/GenBank/DDBJ whole genome shotgun (WGS) entry which is preliminary data.</text>
</comment>
<proteinExistence type="predicted"/>
<accession>A0A8J5XHU0</accession>
<dbReference type="EMBL" id="JAGTXO010000003">
    <property type="protein sequence ID" value="KAG8469211.1"/>
    <property type="molecule type" value="Genomic_DNA"/>
</dbReference>
<gene>
    <name evidence="1" type="ORF">KFE25_007729</name>
</gene>
<organism evidence="1 2">
    <name type="scientific">Diacronema lutheri</name>
    <name type="common">Unicellular marine alga</name>
    <name type="synonym">Monochrysis lutheri</name>
    <dbReference type="NCBI Taxonomy" id="2081491"/>
    <lineage>
        <taxon>Eukaryota</taxon>
        <taxon>Haptista</taxon>
        <taxon>Haptophyta</taxon>
        <taxon>Pavlovophyceae</taxon>
        <taxon>Pavlovales</taxon>
        <taxon>Pavlovaceae</taxon>
        <taxon>Diacronema</taxon>
    </lineage>
</organism>
<reference evidence="1" key="1">
    <citation type="submission" date="2021-05" db="EMBL/GenBank/DDBJ databases">
        <title>The genome of the haptophyte Pavlova lutheri (Diacronema luteri, Pavlovales) - a model for lipid biosynthesis in eukaryotic algae.</title>
        <authorList>
            <person name="Hulatt C.J."/>
            <person name="Posewitz M.C."/>
        </authorList>
    </citation>
    <scope>NUCLEOTIDE SEQUENCE</scope>
    <source>
        <strain evidence="1">NIVA-4/92</strain>
    </source>
</reference>
<dbReference type="OrthoDB" id="10496621at2759"/>
<evidence type="ECO:0000313" key="2">
    <source>
        <dbReference type="Proteomes" id="UP000751190"/>
    </source>
</evidence>
<name>A0A8J5XHU0_DIALT</name>
<evidence type="ECO:0000313" key="1">
    <source>
        <dbReference type="EMBL" id="KAG8469211.1"/>
    </source>
</evidence>
<dbReference type="AlphaFoldDB" id="A0A8J5XHU0"/>